<sequence length="548" mass="62553">MIEQLRIAGDQLRTAWDNYFRVYSRLEYDYPGKKTSSGYSFPPEIARQLETELAFISSYEPKIQEIKVTIGSTRNYCCGLAPINTLPPEILARIFYLSLPPSCDIHLISSGNAHYSRYPDHLGQVCALWRRVAISTQALWCHIDLSDIRPYSEGLVTRASIHAARAGKLPIELHIFTNDDYSFECNNRYLFLPHISRRVETLELRMAGPFREFHSGLFKLLLQKHPILDKLALSSESSYYNNFLVSNSYDTIDWGRDSWPLIIDCSEDDIENSFSSLSVLHLRGIFPLWNSTAYHGLVDLRLLSTPNWSHIGEAELITILRSSPGLRILHFGLQIDDPIAGDEGVTPLPLKDLQVVHIFVEDHEEMRLHPDSILRLLAPGRELLQLCISGFYTPGTDSVTELEKFIFRSRLSHFYSRYNFPPLSLLLHQAGDIQRIVLKDLGYQNRVELPATWMQIKQFASLPRLTSIDIIDSALLQSDVRLLYECCPSGITLQSSRVVEVDLEADIEFILLSPDELVETFPGISLEENDRIYCDDSTLGWDEWIGIA</sequence>
<accession>A0A8H7H1F3</accession>
<reference evidence="1" key="1">
    <citation type="submission" date="2020-09" db="EMBL/GenBank/DDBJ databases">
        <title>Comparative genome analyses of four rice-infecting Rhizoctonia solani isolates reveal extensive enrichment of homogalacturonan modification genes.</title>
        <authorList>
            <person name="Lee D.-Y."/>
            <person name="Jeon J."/>
            <person name="Kim K.-T."/>
            <person name="Cheong K."/>
            <person name="Song H."/>
            <person name="Choi G."/>
            <person name="Ko J."/>
            <person name="Opiyo S.O."/>
            <person name="Zuo S."/>
            <person name="Madhav S."/>
            <person name="Lee Y.-H."/>
            <person name="Wang G.-L."/>
        </authorList>
    </citation>
    <scope>NUCLEOTIDE SEQUENCE</scope>
    <source>
        <strain evidence="1">AG1-IA YN-7</strain>
    </source>
</reference>
<name>A0A8H7H1F3_9AGAM</name>
<evidence type="ECO:0000313" key="2">
    <source>
        <dbReference type="Proteomes" id="UP000650582"/>
    </source>
</evidence>
<dbReference type="AlphaFoldDB" id="A0A8H7H1F3"/>
<dbReference type="Gene3D" id="1.20.1280.50">
    <property type="match status" value="1"/>
</dbReference>
<evidence type="ECO:0000313" key="1">
    <source>
        <dbReference type="EMBL" id="KAF8670687.1"/>
    </source>
</evidence>
<dbReference type="Proteomes" id="UP000650582">
    <property type="component" value="Unassembled WGS sequence"/>
</dbReference>
<dbReference type="EMBL" id="JACYCC010000237">
    <property type="protein sequence ID" value="KAF8670687.1"/>
    <property type="molecule type" value="Genomic_DNA"/>
</dbReference>
<comment type="caution">
    <text evidence="1">The sequence shown here is derived from an EMBL/GenBank/DDBJ whole genome shotgun (WGS) entry which is preliminary data.</text>
</comment>
<evidence type="ECO:0008006" key="3">
    <source>
        <dbReference type="Google" id="ProtNLM"/>
    </source>
</evidence>
<protein>
    <recommendedName>
        <fullName evidence="3">F-box-like domain protein</fullName>
    </recommendedName>
</protein>
<gene>
    <name evidence="1" type="ORF">RHS04_08571</name>
</gene>
<organism evidence="1 2">
    <name type="scientific">Rhizoctonia solani</name>
    <dbReference type="NCBI Taxonomy" id="456999"/>
    <lineage>
        <taxon>Eukaryota</taxon>
        <taxon>Fungi</taxon>
        <taxon>Dikarya</taxon>
        <taxon>Basidiomycota</taxon>
        <taxon>Agaricomycotina</taxon>
        <taxon>Agaricomycetes</taxon>
        <taxon>Cantharellales</taxon>
        <taxon>Ceratobasidiaceae</taxon>
        <taxon>Rhizoctonia</taxon>
    </lineage>
</organism>
<proteinExistence type="predicted"/>